<feature type="region of interest" description="Disordered" evidence="2">
    <location>
        <begin position="1"/>
        <end position="26"/>
    </location>
</feature>
<accession>A0A9Q9EJW0</accession>
<sequence length="1006" mass="111222">MAAVSTITHSRRRKQTTYGKASRSASTWNVKGFSDDEDDLASVANVVRHPEVIVERIKSPVKAASPELPRGTVKESYRVEKRAQKKIRSPKQAKIKEKKLDEWDVPSSDDEVGNSFRRRSPLKIISRRNVVSVVEEQEVSLAPWERRKQPSALDQASDRSETELQASLDKQLQEDDIVLNDSAYTSPEARSPGTLVSPGGGSAAERLKARRTKRTEGDSTDLNPKPRKRVKAANDDKQRQDQKMQDAQAPICEERDAEAPPKMDEEDDIYTFRESIEAGKPRPTAAMRRRMQQVARYGKLPTVARSSPRTMTSAPARLTEMLPDDTDTTEDTTRSPSVSLSRPSTPGRPASAGKTATPETARKTSLTPRQDRMWQELLQEDETTATPSGLPMQGLTLHSNRCALMERTAPSRMLTKSSSDLGPPRQRDRLVDRLKASAPDSDTETTDSEHIESDTEDASMGSDDPMTEESGTSQSQSYSQSTVVLESGPKHTYSRVRSYLPEDSFEDGLMLSLPDAPPKAISRTSSKPKTNSQRSTLDLPESDGEDDGRALRTVHDLRAAGGNQRFMDETASLLEDIASRDTSTRSRRRSALIELTKKLMDSKAFVEKFFRQGFERHVIAELQAPSDDIADFVLIAASATLLSDESPDHVAQSFRDGSAVPWLVQRVHSESDPMMMARDRKNNMSKAAQLTFVEFVGKLSANKALWGDLEPTLISPRTLALKVLDSLVGKLRRSGDRSELVDRHEVQELLFSESSLAEIRHDEIPADLTLSVSVLERLAALGAPVPWPVDVVQRIGQLLVKPVLTGAKLKHLRFLALRLCLSLTNDNIKGCKQLAKLPVVHSLFSTISSGFKGLASQLQDIELDLLVLEMGVIVNLTEHAERARASAVSTETAPLLVELVTAFNIGQKRLLDAETEEETAANVAYGHLAVVLAILCRNRDAKQLIAANLPRKNLGNLIDAVEEFIGHHRKVDRLAFGGEEGGEVWSAFTEKLKEVLDRLKAVAEDD</sequence>
<comment type="similarity">
    <text evidence="1">Belongs to the WAPL family.</text>
</comment>
<dbReference type="Proteomes" id="UP001056384">
    <property type="component" value="Chromosome 3"/>
</dbReference>
<feature type="compositionally biased region" description="Polar residues" evidence="2">
    <location>
        <begin position="304"/>
        <end position="313"/>
    </location>
</feature>
<feature type="compositionally biased region" description="Basic and acidic residues" evidence="2">
    <location>
        <begin position="252"/>
        <end position="263"/>
    </location>
</feature>
<feature type="compositionally biased region" description="Acidic residues" evidence="2">
    <location>
        <begin position="103"/>
        <end position="112"/>
    </location>
</feature>
<feature type="region of interest" description="Disordered" evidence="2">
    <location>
        <begin position="60"/>
        <end position="119"/>
    </location>
</feature>
<feature type="region of interest" description="Disordered" evidence="2">
    <location>
        <begin position="407"/>
        <end position="489"/>
    </location>
</feature>
<evidence type="ECO:0000259" key="3">
    <source>
        <dbReference type="Pfam" id="PF07814"/>
    </source>
</evidence>
<dbReference type="InterPro" id="IPR022771">
    <property type="entry name" value="WAPL_C"/>
</dbReference>
<gene>
    <name evidence="4" type="ORF">Slin15195_G050870</name>
</gene>
<dbReference type="PANTHER" id="PTHR22100">
    <property type="entry name" value="WINGS APART-LIKE PROTEIN HOMOLOG"/>
    <property type="match status" value="1"/>
</dbReference>
<reference evidence="4" key="1">
    <citation type="submission" date="2022-06" db="EMBL/GenBank/DDBJ databases">
        <title>Complete genome sequences of two strains of the flax pathogen Septoria linicola.</title>
        <authorList>
            <person name="Lapalu N."/>
            <person name="Simon A."/>
            <person name="Demenou B."/>
            <person name="Paumier D."/>
            <person name="Guillot M.-P."/>
            <person name="Gout L."/>
            <person name="Valade R."/>
        </authorList>
    </citation>
    <scope>NUCLEOTIDE SEQUENCE</scope>
    <source>
        <strain evidence="4">SE15195</strain>
    </source>
</reference>
<feature type="compositionally biased region" description="Basic and acidic residues" evidence="2">
    <location>
        <begin position="425"/>
        <end position="435"/>
    </location>
</feature>
<feature type="compositionally biased region" description="Polar residues" evidence="2">
    <location>
        <begin position="16"/>
        <end position="26"/>
    </location>
</feature>
<protein>
    <submittedName>
        <fullName evidence="4">Wing apart-like protein</fullName>
    </submittedName>
</protein>
<feature type="domain" description="Wings apart-like protein C-terminal" evidence="3">
    <location>
        <begin position="551"/>
        <end position="882"/>
    </location>
</feature>
<name>A0A9Q9EJW0_9PEZI</name>
<dbReference type="PANTHER" id="PTHR22100:SF13">
    <property type="entry name" value="WINGS APART-LIKE PROTEIN HOMOLOG"/>
    <property type="match status" value="1"/>
</dbReference>
<dbReference type="AlphaFoldDB" id="A0A9Q9EJW0"/>
<evidence type="ECO:0000313" key="5">
    <source>
        <dbReference type="Proteomes" id="UP001056384"/>
    </source>
</evidence>
<proteinExistence type="inferred from homology"/>
<feature type="compositionally biased region" description="Polar residues" evidence="2">
    <location>
        <begin position="334"/>
        <end position="344"/>
    </location>
</feature>
<feature type="compositionally biased region" description="Polar residues" evidence="2">
    <location>
        <begin position="522"/>
        <end position="536"/>
    </location>
</feature>
<evidence type="ECO:0000256" key="2">
    <source>
        <dbReference type="SAM" id="MobiDB-lite"/>
    </source>
</evidence>
<feature type="region of interest" description="Disordered" evidence="2">
    <location>
        <begin position="509"/>
        <end position="548"/>
    </location>
</feature>
<keyword evidence="5" id="KW-1185">Reference proteome</keyword>
<evidence type="ECO:0000313" key="4">
    <source>
        <dbReference type="EMBL" id="USW51768.1"/>
    </source>
</evidence>
<feature type="compositionally biased region" description="Basic and acidic residues" evidence="2">
    <location>
        <begin position="232"/>
        <end position="244"/>
    </location>
</feature>
<feature type="compositionally biased region" description="Low complexity" evidence="2">
    <location>
        <begin position="468"/>
        <end position="482"/>
    </location>
</feature>
<feature type="compositionally biased region" description="Basic residues" evidence="2">
    <location>
        <begin position="83"/>
        <end position="93"/>
    </location>
</feature>
<feature type="region of interest" description="Disordered" evidence="2">
    <location>
        <begin position="296"/>
        <end position="395"/>
    </location>
</feature>
<feature type="compositionally biased region" description="Basic and acidic residues" evidence="2">
    <location>
        <begin position="72"/>
        <end position="82"/>
    </location>
</feature>
<evidence type="ECO:0000256" key="1">
    <source>
        <dbReference type="ARBA" id="ARBA00006854"/>
    </source>
</evidence>
<organism evidence="4 5">
    <name type="scientific">Septoria linicola</name>
    <dbReference type="NCBI Taxonomy" id="215465"/>
    <lineage>
        <taxon>Eukaryota</taxon>
        <taxon>Fungi</taxon>
        <taxon>Dikarya</taxon>
        <taxon>Ascomycota</taxon>
        <taxon>Pezizomycotina</taxon>
        <taxon>Dothideomycetes</taxon>
        <taxon>Dothideomycetidae</taxon>
        <taxon>Mycosphaerellales</taxon>
        <taxon>Mycosphaerellaceae</taxon>
        <taxon>Septoria</taxon>
    </lineage>
</organism>
<dbReference type="EMBL" id="CP099420">
    <property type="protein sequence ID" value="USW51768.1"/>
    <property type="molecule type" value="Genomic_DNA"/>
</dbReference>
<dbReference type="InterPro" id="IPR039874">
    <property type="entry name" value="WAPL"/>
</dbReference>
<feature type="region of interest" description="Disordered" evidence="2">
    <location>
        <begin position="138"/>
        <end position="267"/>
    </location>
</feature>
<dbReference type="InterPro" id="IPR011989">
    <property type="entry name" value="ARM-like"/>
</dbReference>
<dbReference type="Gene3D" id="1.25.10.10">
    <property type="entry name" value="Leucine-rich Repeat Variant"/>
    <property type="match status" value="2"/>
</dbReference>
<dbReference type="Pfam" id="PF07814">
    <property type="entry name" value="WAPL"/>
    <property type="match status" value="1"/>
</dbReference>